<name>A0AAV7Y2Q9_9NEOP</name>
<keyword evidence="5 6" id="KW-0472">Membrane</keyword>
<feature type="transmembrane region" description="Helical" evidence="6">
    <location>
        <begin position="33"/>
        <end position="51"/>
    </location>
</feature>
<dbReference type="AlphaFoldDB" id="A0AAV7Y2Q9"/>
<keyword evidence="2" id="KW-1003">Cell membrane</keyword>
<evidence type="ECO:0000256" key="5">
    <source>
        <dbReference type="ARBA" id="ARBA00023136"/>
    </source>
</evidence>
<evidence type="ECO:0000256" key="6">
    <source>
        <dbReference type="SAM" id="Phobius"/>
    </source>
</evidence>
<dbReference type="EMBL" id="JAPTSV010000001">
    <property type="protein sequence ID" value="KAJ1531563.1"/>
    <property type="molecule type" value="Genomic_DNA"/>
</dbReference>
<evidence type="ECO:0000256" key="3">
    <source>
        <dbReference type="ARBA" id="ARBA00022692"/>
    </source>
</evidence>
<dbReference type="InterPro" id="IPR013604">
    <property type="entry name" value="7TM_chemorcpt"/>
</dbReference>
<comment type="subcellular location">
    <subcellularLocation>
        <location evidence="1">Cell membrane</location>
        <topology evidence="1">Multi-pass membrane protein</topology>
    </subcellularLocation>
</comment>
<sequence>MESRQALNLFFYSITTKPFRVSLGGFTSSGRPLISTVVSGMVTFLVILVQFQSVVRGSAAVVTASSSFAARTHTPA</sequence>
<keyword evidence="8" id="KW-1185">Reference proteome</keyword>
<protein>
    <submittedName>
        <fullName evidence="7">Uncharacterized protein</fullName>
    </submittedName>
</protein>
<evidence type="ECO:0000313" key="8">
    <source>
        <dbReference type="Proteomes" id="UP001075354"/>
    </source>
</evidence>
<reference evidence="7" key="1">
    <citation type="submission" date="2022-12" db="EMBL/GenBank/DDBJ databases">
        <title>Chromosome-level genome assembly of the bean flower thrips Megalurothrips usitatus.</title>
        <authorList>
            <person name="Ma L."/>
            <person name="Liu Q."/>
            <person name="Li H."/>
            <person name="Cai W."/>
        </authorList>
    </citation>
    <scope>NUCLEOTIDE SEQUENCE</scope>
    <source>
        <strain evidence="7">Cailab_2022a</strain>
    </source>
</reference>
<accession>A0AAV7Y2Q9</accession>
<evidence type="ECO:0000256" key="2">
    <source>
        <dbReference type="ARBA" id="ARBA00022475"/>
    </source>
</evidence>
<evidence type="ECO:0000313" key="7">
    <source>
        <dbReference type="EMBL" id="KAJ1531563.1"/>
    </source>
</evidence>
<gene>
    <name evidence="7" type="ORF">ONE63_000236</name>
</gene>
<organism evidence="7 8">
    <name type="scientific">Megalurothrips usitatus</name>
    <name type="common">bean blossom thrips</name>
    <dbReference type="NCBI Taxonomy" id="439358"/>
    <lineage>
        <taxon>Eukaryota</taxon>
        <taxon>Metazoa</taxon>
        <taxon>Ecdysozoa</taxon>
        <taxon>Arthropoda</taxon>
        <taxon>Hexapoda</taxon>
        <taxon>Insecta</taxon>
        <taxon>Pterygota</taxon>
        <taxon>Neoptera</taxon>
        <taxon>Paraneoptera</taxon>
        <taxon>Thysanoptera</taxon>
        <taxon>Terebrantia</taxon>
        <taxon>Thripoidea</taxon>
        <taxon>Thripidae</taxon>
        <taxon>Megalurothrips</taxon>
    </lineage>
</organism>
<dbReference type="GO" id="GO:0005886">
    <property type="term" value="C:plasma membrane"/>
    <property type="evidence" value="ECO:0007669"/>
    <property type="project" value="UniProtKB-SubCell"/>
</dbReference>
<proteinExistence type="predicted"/>
<dbReference type="Pfam" id="PF08395">
    <property type="entry name" value="7tm_7"/>
    <property type="match status" value="1"/>
</dbReference>
<evidence type="ECO:0000256" key="4">
    <source>
        <dbReference type="ARBA" id="ARBA00022989"/>
    </source>
</evidence>
<keyword evidence="4 6" id="KW-1133">Transmembrane helix</keyword>
<dbReference type="GO" id="GO:0050909">
    <property type="term" value="P:sensory perception of taste"/>
    <property type="evidence" value="ECO:0007669"/>
    <property type="project" value="InterPro"/>
</dbReference>
<dbReference type="Proteomes" id="UP001075354">
    <property type="component" value="Chromosome 1"/>
</dbReference>
<evidence type="ECO:0000256" key="1">
    <source>
        <dbReference type="ARBA" id="ARBA00004651"/>
    </source>
</evidence>
<keyword evidence="3 6" id="KW-0812">Transmembrane</keyword>
<comment type="caution">
    <text evidence="7">The sequence shown here is derived from an EMBL/GenBank/DDBJ whole genome shotgun (WGS) entry which is preliminary data.</text>
</comment>